<comment type="caution">
    <text evidence="2">The sequence shown here is derived from an EMBL/GenBank/DDBJ whole genome shotgun (WGS) entry which is preliminary data.</text>
</comment>
<evidence type="ECO:0000256" key="1">
    <source>
        <dbReference type="SAM" id="Phobius"/>
    </source>
</evidence>
<feature type="transmembrane region" description="Helical" evidence="1">
    <location>
        <begin position="61"/>
        <end position="81"/>
    </location>
</feature>
<dbReference type="AlphaFoldDB" id="A0A2A4YC00"/>
<keyword evidence="1" id="KW-0812">Transmembrane</keyword>
<dbReference type="Proteomes" id="UP000217838">
    <property type="component" value="Unassembled WGS sequence"/>
</dbReference>
<protein>
    <submittedName>
        <fullName evidence="2">Uncharacterized protein</fullName>
    </submittedName>
</protein>
<evidence type="ECO:0000313" key="2">
    <source>
        <dbReference type="EMBL" id="PCI91959.1"/>
    </source>
</evidence>
<dbReference type="Gene3D" id="1.20.1280.290">
    <property type="match status" value="1"/>
</dbReference>
<feature type="transmembrane region" description="Helical" evidence="1">
    <location>
        <begin position="6"/>
        <end position="23"/>
    </location>
</feature>
<name>A0A2A4YC00_UNCAE</name>
<keyword evidence="1" id="KW-1133">Transmembrane helix</keyword>
<dbReference type="EMBL" id="NVUU01000121">
    <property type="protein sequence ID" value="PCI91959.1"/>
    <property type="molecule type" value="Genomic_DNA"/>
</dbReference>
<proteinExistence type="predicted"/>
<organism evidence="2 3">
    <name type="scientific">Aerophobetes bacterium</name>
    <dbReference type="NCBI Taxonomy" id="2030807"/>
    <lineage>
        <taxon>Bacteria</taxon>
        <taxon>Candidatus Aerophobota</taxon>
    </lineage>
</organism>
<evidence type="ECO:0000313" key="3">
    <source>
        <dbReference type="Proteomes" id="UP000217838"/>
    </source>
</evidence>
<sequence length="124" mass="14346">MVLQIFSWAAIVILSISYWFQIYKIQVHKEVRDLSLSYNVLLAIGFGVLTATAYVEGSLIFLVKQIATTLPVIIIIIQIIYHKRDRWHDNNDPKCASCKEEMEPYWKHCAFCGEKKQPKVKESA</sequence>
<reference evidence="3" key="1">
    <citation type="submission" date="2017-08" db="EMBL/GenBank/DDBJ databases">
        <title>A dynamic microbial community with high functional redundancy inhabits the cold, oxic subseafloor aquifer.</title>
        <authorList>
            <person name="Tully B.J."/>
            <person name="Wheat C.G."/>
            <person name="Glazer B.T."/>
            <person name="Huber J.A."/>
        </authorList>
    </citation>
    <scope>NUCLEOTIDE SEQUENCE [LARGE SCALE GENOMIC DNA]</scope>
</reference>
<feature type="transmembrane region" description="Helical" evidence="1">
    <location>
        <begin position="35"/>
        <end position="55"/>
    </location>
</feature>
<accession>A0A2A4YC00</accession>
<gene>
    <name evidence="2" type="ORF">COB11_08005</name>
</gene>
<keyword evidence="1" id="KW-0472">Membrane</keyword>